<dbReference type="Proteomes" id="UP000266673">
    <property type="component" value="Unassembled WGS sequence"/>
</dbReference>
<comment type="caution">
    <text evidence="1">The sequence shown here is derived from an EMBL/GenBank/DDBJ whole genome shotgun (WGS) entry which is preliminary data.</text>
</comment>
<accession>A0A397VAP9</accession>
<name>A0A397VAP9_9GLOM</name>
<dbReference type="AlphaFoldDB" id="A0A397VAP9"/>
<organism evidence="1 2">
    <name type="scientific">Gigaspora rosea</name>
    <dbReference type="NCBI Taxonomy" id="44941"/>
    <lineage>
        <taxon>Eukaryota</taxon>
        <taxon>Fungi</taxon>
        <taxon>Fungi incertae sedis</taxon>
        <taxon>Mucoromycota</taxon>
        <taxon>Glomeromycotina</taxon>
        <taxon>Glomeromycetes</taxon>
        <taxon>Diversisporales</taxon>
        <taxon>Gigasporaceae</taxon>
        <taxon>Gigaspora</taxon>
    </lineage>
</organism>
<keyword evidence="2" id="KW-1185">Reference proteome</keyword>
<proteinExistence type="predicted"/>
<evidence type="ECO:0000313" key="2">
    <source>
        <dbReference type="Proteomes" id="UP000266673"/>
    </source>
</evidence>
<protein>
    <submittedName>
        <fullName evidence="1">Uncharacterized protein</fullName>
    </submittedName>
</protein>
<dbReference type="EMBL" id="QKWP01000466">
    <property type="protein sequence ID" value="RIB19564.1"/>
    <property type="molecule type" value="Genomic_DNA"/>
</dbReference>
<gene>
    <name evidence="1" type="ORF">C2G38_2181489</name>
</gene>
<dbReference type="OrthoDB" id="2142187at2759"/>
<evidence type="ECO:0000313" key="1">
    <source>
        <dbReference type="EMBL" id="RIB19564.1"/>
    </source>
</evidence>
<sequence length="592" mass="68071">MERKVKIPGNIENAKLKTLESRSHDISNENTTIQELEGEKLTPFDDFGDIFACSDLKHIRIIVQLPLPATTAELSVPQEPRKEIRFPTAVGTPGKGKTTFARRAYEKSDIYSGVIGFDVVDAVDECQKAHRIFRIACDNISGAMYSANDHESLFGKVLLYEALKYRMNFSLNEFIKMLGSNVTLETILKVILYYIPCLDGQIEYPLFIININETNALFESGHGTHASDLFETVKSSNTKTEDISLPLLKFEHAEEVLLELANQGVVDEPKRINKLSEHTKYAIKLLGVVGRFLEAMIFQMSVVGSSVENNKDTYNISKFYQKGLRYYLENCQYESKYCDELLKRTKKHINEKYQRYFDHFQSKDNLELIPHLVAYSLFEWPVERSDTIGIKNKRKIEDLEKEELIFLEGNEYNKRIKLPFFTLHEIYSNQTNHKLPSIRILDSLDNAISPNQNEKLTISLVPLRNGQKDISIKFLPTQTTPECIAYYNMQNAEFADSSLITEPFILIQDKQLIVSHRKVINGYSATMLEKGLVEKEHNKCKNVGEHIFLFVTNSKKRNDETYKENEILITEEESNNVFGDLLVLRKLHCIEG</sequence>
<reference evidence="1 2" key="1">
    <citation type="submission" date="2018-06" db="EMBL/GenBank/DDBJ databases">
        <title>Comparative genomics reveals the genomic features of Rhizophagus irregularis, R. cerebriforme, R. diaphanum and Gigaspora rosea, and their symbiotic lifestyle signature.</title>
        <authorList>
            <person name="Morin E."/>
            <person name="San Clemente H."/>
            <person name="Chen E.C.H."/>
            <person name="De La Providencia I."/>
            <person name="Hainaut M."/>
            <person name="Kuo A."/>
            <person name="Kohler A."/>
            <person name="Murat C."/>
            <person name="Tang N."/>
            <person name="Roy S."/>
            <person name="Loubradou J."/>
            <person name="Henrissat B."/>
            <person name="Grigoriev I.V."/>
            <person name="Corradi N."/>
            <person name="Roux C."/>
            <person name="Martin F.M."/>
        </authorList>
    </citation>
    <scope>NUCLEOTIDE SEQUENCE [LARGE SCALE GENOMIC DNA]</scope>
    <source>
        <strain evidence="1 2">DAOM 194757</strain>
    </source>
</reference>